<dbReference type="AlphaFoldDB" id="A0A559IL20"/>
<feature type="signal peptide" evidence="1">
    <location>
        <begin position="1"/>
        <end position="20"/>
    </location>
</feature>
<evidence type="ECO:0000256" key="1">
    <source>
        <dbReference type="SAM" id="SignalP"/>
    </source>
</evidence>
<feature type="chain" id="PRO_5021853756" description="DUF4352 domain-containing protein" evidence="1">
    <location>
        <begin position="21"/>
        <end position="166"/>
    </location>
</feature>
<proteinExistence type="predicted"/>
<dbReference type="OrthoDB" id="9830837at2"/>
<comment type="caution">
    <text evidence="2">The sequence shown here is derived from an EMBL/GenBank/DDBJ whole genome shotgun (WGS) entry which is preliminary data.</text>
</comment>
<reference evidence="2 3" key="1">
    <citation type="submission" date="2019-07" db="EMBL/GenBank/DDBJ databases">
        <authorList>
            <person name="Kim J."/>
        </authorList>
    </citation>
    <scope>NUCLEOTIDE SEQUENCE [LARGE SCALE GENOMIC DNA]</scope>
    <source>
        <strain evidence="2 3">N4</strain>
    </source>
</reference>
<organism evidence="2 3">
    <name type="scientific">Paenibacillus agilis</name>
    <dbReference type="NCBI Taxonomy" id="3020863"/>
    <lineage>
        <taxon>Bacteria</taxon>
        <taxon>Bacillati</taxon>
        <taxon>Bacillota</taxon>
        <taxon>Bacilli</taxon>
        <taxon>Bacillales</taxon>
        <taxon>Paenibacillaceae</taxon>
        <taxon>Paenibacillus</taxon>
    </lineage>
</organism>
<keyword evidence="1" id="KW-0732">Signal</keyword>
<evidence type="ECO:0000313" key="2">
    <source>
        <dbReference type="EMBL" id="TVX88331.1"/>
    </source>
</evidence>
<dbReference type="EMBL" id="VNJK01000003">
    <property type="protein sequence ID" value="TVX88331.1"/>
    <property type="molecule type" value="Genomic_DNA"/>
</dbReference>
<evidence type="ECO:0008006" key="4">
    <source>
        <dbReference type="Google" id="ProtNLM"/>
    </source>
</evidence>
<sequence length="166" mass="18759">MAIKKYLRLGSMLAIVLVTAACTQNDMKHPTIIDRIEQSKEGAELFISPDYRVVSDIDEIMKLEPSVLSKNVGDIKLLDIIVRIKNEGIKQASNLDVKINEPTPLNYFHASFIGIKGSHLKSNDETELRYLVAFDADEKLASFKKNVTFTITWDEDNVREQITVGF</sequence>
<keyword evidence="3" id="KW-1185">Reference proteome</keyword>
<protein>
    <recommendedName>
        <fullName evidence="4">DUF4352 domain-containing protein</fullName>
    </recommendedName>
</protein>
<name>A0A559IL20_9BACL</name>
<dbReference type="Proteomes" id="UP000318102">
    <property type="component" value="Unassembled WGS sequence"/>
</dbReference>
<dbReference type="RefSeq" id="WP_144993520.1">
    <property type="nucleotide sequence ID" value="NZ_VNJK01000003.1"/>
</dbReference>
<accession>A0A559IL20</accession>
<gene>
    <name evidence="2" type="ORF">FPZ44_20825</name>
</gene>
<dbReference type="PROSITE" id="PS51257">
    <property type="entry name" value="PROKAR_LIPOPROTEIN"/>
    <property type="match status" value="1"/>
</dbReference>
<evidence type="ECO:0000313" key="3">
    <source>
        <dbReference type="Proteomes" id="UP000318102"/>
    </source>
</evidence>